<evidence type="ECO:0000313" key="1">
    <source>
        <dbReference type="EMBL" id="CUQ49302.1"/>
    </source>
</evidence>
<gene>
    <name evidence="1" type="ORF">ERS852560_03401</name>
</gene>
<proteinExistence type="predicted"/>
<sequence>MGVDAYTTHYQDIWVYGHANGKGQESILVSLTKYPKFIGKVS</sequence>
<dbReference type="AlphaFoldDB" id="A0A174WQA7"/>
<organism evidence="1 2">
    <name type="scientific">Parabacteroides distasonis</name>
    <dbReference type="NCBI Taxonomy" id="823"/>
    <lineage>
        <taxon>Bacteria</taxon>
        <taxon>Pseudomonadati</taxon>
        <taxon>Bacteroidota</taxon>
        <taxon>Bacteroidia</taxon>
        <taxon>Bacteroidales</taxon>
        <taxon>Tannerellaceae</taxon>
        <taxon>Parabacteroides</taxon>
    </lineage>
</organism>
<reference evidence="1 2" key="1">
    <citation type="submission" date="2015-09" db="EMBL/GenBank/DDBJ databases">
        <authorList>
            <consortium name="Pathogen Informatics"/>
        </authorList>
    </citation>
    <scope>NUCLEOTIDE SEQUENCE [LARGE SCALE GENOMIC DNA]</scope>
    <source>
        <strain evidence="1 2">2789STDY5834948</strain>
    </source>
</reference>
<accession>A0A174WQA7</accession>
<evidence type="ECO:0000313" key="2">
    <source>
        <dbReference type="Proteomes" id="UP000095332"/>
    </source>
</evidence>
<dbReference type="Proteomes" id="UP000095332">
    <property type="component" value="Unassembled WGS sequence"/>
</dbReference>
<name>A0A174WQA7_PARDI</name>
<dbReference type="EMBL" id="CZBM01000016">
    <property type="protein sequence ID" value="CUQ49302.1"/>
    <property type="molecule type" value="Genomic_DNA"/>
</dbReference>
<protein>
    <submittedName>
        <fullName evidence="1">Uncharacterized protein</fullName>
    </submittedName>
</protein>